<evidence type="ECO:0000259" key="1">
    <source>
        <dbReference type="Pfam" id="PF02589"/>
    </source>
</evidence>
<dbReference type="Gene3D" id="3.40.50.10420">
    <property type="entry name" value="NagB/RpiA/CoA transferase-like"/>
    <property type="match status" value="1"/>
</dbReference>
<dbReference type="PANTHER" id="PTHR43682:SF1">
    <property type="entry name" value="LACTATE UTILIZATION PROTEIN C"/>
    <property type="match status" value="1"/>
</dbReference>
<evidence type="ECO:0000313" key="3">
    <source>
        <dbReference type="Proteomes" id="UP000706172"/>
    </source>
</evidence>
<reference evidence="2" key="1">
    <citation type="submission" date="2020-07" db="EMBL/GenBank/DDBJ databases">
        <title>Severe corrosion of carbon steel in oil field produced water can be linked to methanogenic archaea containing a special type of NiFe hydrogenase.</title>
        <authorList>
            <person name="Lahme S."/>
            <person name="Mand J."/>
            <person name="Longwell J."/>
            <person name="Smith R."/>
            <person name="Enning D."/>
        </authorList>
    </citation>
    <scope>NUCLEOTIDE SEQUENCE</scope>
    <source>
        <strain evidence="2">MIC098Bin6</strain>
    </source>
</reference>
<dbReference type="Pfam" id="PF02589">
    <property type="entry name" value="LUD_dom"/>
    <property type="match status" value="1"/>
</dbReference>
<dbReference type="InterPro" id="IPR024185">
    <property type="entry name" value="FTHF_cligase-like_sf"/>
</dbReference>
<gene>
    <name evidence="2" type="ORF">H0S81_04075</name>
</gene>
<name>A0A931CX84_9BACT</name>
<organism evidence="2 3">
    <name type="scientific">Desulfotignum balticum</name>
    <dbReference type="NCBI Taxonomy" id="115781"/>
    <lineage>
        <taxon>Bacteria</taxon>
        <taxon>Pseudomonadati</taxon>
        <taxon>Thermodesulfobacteriota</taxon>
        <taxon>Desulfobacteria</taxon>
        <taxon>Desulfobacterales</taxon>
        <taxon>Desulfobacteraceae</taxon>
        <taxon>Desulfotignum</taxon>
    </lineage>
</organism>
<dbReference type="InterPro" id="IPR037171">
    <property type="entry name" value="NagB/RpiA_transferase-like"/>
</dbReference>
<dbReference type="PANTHER" id="PTHR43682">
    <property type="entry name" value="LACTATE UTILIZATION PROTEIN C"/>
    <property type="match status" value="1"/>
</dbReference>
<proteinExistence type="predicted"/>
<comment type="caution">
    <text evidence="2">The sequence shown here is derived from an EMBL/GenBank/DDBJ whole genome shotgun (WGS) entry which is preliminary data.</text>
</comment>
<dbReference type="InterPro" id="IPR003741">
    <property type="entry name" value="LUD_dom"/>
</dbReference>
<dbReference type="AlphaFoldDB" id="A0A931CX84"/>
<dbReference type="Proteomes" id="UP000706172">
    <property type="component" value="Unassembled WGS sequence"/>
</dbReference>
<protein>
    <submittedName>
        <fullName evidence="2">Lactate utilization protein</fullName>
    </submittedName>
</protein>
<dbReference type="SUPFAM" id="SSF100950">
    <property type="entry name" value="NagB/RpiA/CoA transferase-like"/>
    <property type="match status" value="1"/>
</dbReference>
<accession>A0A931CX84</accession>
<evidence type="ECO:0000313" key="2">
    <source>
        <dbReference type="EMBL" id="MBG0779084.1"/>
    </source>
</evidence>
<dbReference type="EMBL" id="JACCQK010000198">
    <property type="protein sequence ID" value="MBG0779084.1"/>
    <property type="molecule type" value="Genomic_DNA"/>
</dbReference>
<feature type="domain" description="LUD" evidence="1">
    <location>
        <begin position="7"/>
        <end position="199"/>
    </location>
</feature>
<sequence length="202" mass="21126">MTDLAAVFAQKATLVSAVVHQAATRDQAFDRAVDILLAKTPMVSLMPDPGPVSAGPGETPVRTLAAPNLGTADLQYLSQACDTAGNIHLLQNGTRQFPGGIDMGVTLVDFGIADTGTLVIASDSEETRLATMLCEVHVAVLNVSDIRVSADDMVEELSAMTARTGSYTAFITGASRTADIERVLAIGVHGPLELHIILVEEA</sequence>